<organism evidence="4 5">
    <name type="scientific">Acrasis kona</name>
    <dbReference type="NCBI Taxonomy" id="1008807"/>
    <lineage>
        <taxon>Eukaryota</taxon>
        <taxon>Discoba</taxon>
        <taxon>Heterolobosea</taxon>
        <taxon>Tetramitia</taxon>
        <taxon>Eutetramitia</taxon>
        <taxon>Acrasidae</taxon>
        <taxon>Acrasis</taxon>
    </lineage>
</organism>
<dbReference type="PROSITE" id="PS50186">
    <property type="entry name" value="DEP"/>
    <property type="match status" value="1"/>
</dbReference>
<proteinExistence type="predicted"/>
<reference evidence="4 5" key="1">
    <citation type="submission" date="2024-03" db="EMBL/GenBank/DDBJ databases">
        <title>The Acrasis kona genome and developmental transcriptomes reveal deep origins of eukaryotic multicellular pathways.</title>
        <authorList>
            <person name="Sheikh S."/>
            <person name="Fu C.-J."/>
            <person name="Brown M.W."/>
            <person name="Baldauf S.L."/>
        </authorList>
    </citation>
    <scope>NUCLEOTIDE SEQUENCE [LARGE SCALE GENOMIC DNA]</scope>
    <source>
        <strain evidence="4 5">ATCC MYA-3509</strain>
    </source>
</reference>
<dbReference type="AlphaFoldDB" id="A0AAW2Z7W3"/>
<dbReference type="EMBL" id="JAOPGA020001097">
    <property type="protein sequence ID" value="KAL0485010.1"/>
    <property type="molecule type" value="Genomic_DNA"/>
</dbReference>
<dbReference type="Pfam" id="PF04784">
    <property type="entry name" value="DUF547"/>
    <property type="match status" value="1"/>
</dbReference>
<dbReference type="EMBL" id="JAOPGA020000994">
    <property type="protein sequence ID" value="KAL0483782.1"/>
    <property type="molecule type" value="Genomic_DNA"/>
</dbReference>
<evidence type="ECO:0000259" key="2">
    <source>
        <dbReference type="PROSITE" id="PS50186"/>
    </source>
</evidence>
<dbReference type="InterPro" id="IPR006869">
    <property type="entry name" value="DUF547"/>
</dbReference>
<dbReference type="SMART" id="SM00049">
    <property type="entry name" value="DEP"/>
    <property type="match status" value="1"/>
</dbReference>
<dbReference type="Gene3D" id="1.10.10.10">
    <property type="entry name" value="Winged helix-like DNA-binding domain superfamily/Winged helix DNA-binding domain"/>
    <property type="match status" value="1"/>
</dbReference>
<dbReference type="CDD" id="cd04371">
    <property type="entry name" value="DEP"/>
    <property type="match status" value="1"/>
</dbReference>
<evidence type="ECO:0000313" key="5">
    <source>
        <dbReference type="Proteomes" id="UP001431209"/>
    </source>
</evidence>
<dbReference type="Proteomes" id="UP001431209">
    <property type="component" value="Unassembled WGS sequence"/>
</dbReference>
<protein>
    <submittedName>
        <fullName evidence="4">Phosphatidylinositol trisphosphate-dependent Rac exchanger</fullName>
    </submittedName>
</protein>
<feature type="domain" description="DEP" evidence="2">
    <location>
        <begin position="65"/>
        <end position="133"/>
    </location>
</feature>
<dbReference type="PANTHER" id="PTHR46361">
    <property type="entry name" value="ELECTRON CARRIER/ PROTEIN DISULFIDE OXIDOREDUCTASE"/>
    <property type="match status" value="1"/>
</dbReference>
<dbReference type="SUPFAM" id="SSF46785">
    <property type="entry name" value="Winged helix' DNA-binding domain"/>
    <property type="match status" value="1"/>
</dbReference>
<dbReference type="GO" id="GO:0035556">
    <property type="term" value="P:intracellular signal transduction"/>
    <property type="evidence" value="ECO:0007669"/>
    <property type="project" value="InterPro"/>
</dbReference>
<dbReference type="PANTHER" id="PTHR46361:SF3">
    <property type="entry name" value="ELECTRON CARRIER_ PROTEIN DISULFIDE OXIDOREDUCTASE"/>
    <property type="match status" value="1"/>
</dbReference>
<gene>
    <name evidence="3" type="ORF">AKO1_003564</name>
    <name evidence="4" type="ORF">AKO1_003817</name>
</gene>
<dbReference type="InterPro" id="IPR000591">
    <property type="entry name" value="DEP_dom"/>
</dbReference>
<name>A0AAW2Z7W3_9EUKA</name>
<sequence>MIETNHDSGGEQIHEPSDLSSTSVDLKYRDDMDDLALVAEEEETIRLWEQEVDRIITLLKGSNLIKDRYKRFRRYKMSFIGSEFIDWLVDNNIRSERLEAIDYGQSLMDKHVIHHVTNSEPFKDGEAYYRLQEDEEMDGCLNLYKISMGTKNKPAPVATSIVQLLREILAQLYSKCLINSGSRVDYSLLKQTNEFTKDYMNAVYTLQRVDLTPLNHNEKLAFWINIYNALCVHGLVVKGTPTSASSRTSFFYNVKYCISGHLYSLNDIEHGVLRGNSVPPGAFIRLIRGSDPRRISVLSRKDPRIHFALNCGAQSCPPIKLYYSENVDEQLNIASTCFLDQETVVNESACTVTLSKILYWYYYDFGTNDTEVLEFVCRFLTDQKEALSRLLESRNTIKIKYASYNWASNNS</sequence>
<keyword evidence="5" id="KW-1185">Reference proteome</keyword>
<comment type="caution">
    <text evidence="4">The sequence shown here is derived from an EMBL/GenBank/DDBJ whole genome shotgun (WGS) entry which is preliminary data.</text>
</comment>
<dbReference type="Pfam" id="PF00610">
    <property type="entry name" value="DEP"/>
    <property type="match status" value="1"/>
</dbReference>
<evidence type="ECO:0000256" key="1">
    <source>
        <dbReference type="SAM" id="MobiDB-lite"/>
    </source>
</evidence>
<dbReference type="InterPro" id="IPR036388">
    <property type="entry name" value="WH-like_DNA-bd_sf"/>
</dbReference>
<feature type="region of interest" description="Disordered" evidence="1">
    <location>
        <begin position="1"/>
        <end position="22"/>
    </location>
</feature>
<accession>A0AAW2Z7W3</accession>
<evidence type="ECO:0000313" key="3">
    <source>
        <dbReference type="EMBL" id="KAL0483782.1"/>
    </source>
</evidence>
<dbReference type="InterPro" id="IPR036390">
    <property type="entry name" value="WH_DNA-bd_sf"/>
</dbReference>
<evidence type="ECO:0000313" key="4">
    <source>
        <dbReference type="EMBL" id="KAL0485010.1"/>
    </source>
</evidence>
<feature type="compositionally biased region" description="Basic and acidic residues" evidence="1">
    <location>
        <begin position="1"/>
        <end position="17"/>
    </location>
</feature>